<accession>A0A251XRE4</accession>
<feature type="region of interest" description="Disordered" evidence="1">
    <location>
        <begin position="44"/>
        <end position="83"/>
    </location>
</feature>
<evidence type="ECO:0000313" key="3">
    <source>
        <dbReference type="EMBL" id="OUE08040.1"/>
    </source>
</evidence>
<feature type="compositionally biased region" description="Low complexity" evidence="1">
    <location>
        <begin position="53"/>
        <end position="83"/>
    </location>
</feature>
<dbReference type="InterPro" id="IPR009597">
    <property type="entry name" value="DUF1206"/>
</dbReference>
<dbReference type="Proteomes" id="UP000195106">
    <property type="component" value="Unassembled WGS sequence"/>
</dbReference>
<gene>
    <name evidence="3" type="ORF">CMsap09_03745</name>
</gene>
<organism evidence="3 4">
    <name type="scientific">Clavibacter michiganensis</name>
    <dbReference type="NCBI Taxonomy" id="28447"/>
    <lineage>
        <taxon>Bacteria</taxon>
        <taxon>Bacillati</taxon>
        <taxon>Actinomycetota</taxon>
        <taxon>Actinomycetes</taxon>
        <taxon>Micrococcales</taxon>
        <taxon>Microbacteriaceae</taxon>
        <taxon>Clavibacter</taxon>
    </lineage>
</organism>
<sequence>MSASGAASSLQRAPGFAVAARLGHAVNGLLHLLIGVIAFRLATGGGGGEADQSARSGPSPGRPAAACSSGSSSSGSSGSASGS</sequence>
<evidence type="ECO:0000259" key="2">
    <source>
        <dbReference type="Pfam" id="PF06724"/>
    </source>
</evidence>
<name>A0A251XRE4_9MICO</name>
<dbReference type="EMBL" id="MDHJ01000001">
    <property type="protein sequence ID" value="OUE08040.1"/>
    <property type="molecule type" value="Genomic_DNA"/>
</dbReference>
<proteinExistence type="predicted"/>
<reference evidence="3 4" key="1">
    <citation type="submission" date="2016-08" db="EMBL/GenBank/DDBJ databases">
        <title>Genome sequence of Clavibacter michiganensis spp. strain CASJ009.</title>
        <authorList>
            <person name="Thapa S.P."/>
            <person name="Coaker G."/>
        </authorList>
    </citation>
    <scope>NUCLEOTIDE SEQUENCE [LARGE SCALE GENOMIC DNA]</scope>
    <source>
        <strain evidence="3">CASJ009</strain>
    </source>
</reference>
<dbReference type="Pfam" id="PF06724">
    <property type="entry name" value="DUF1206"/>
    <property type="match status" value="1"/>
</dbReference>
<evidence type="ECO:0000313" key="4">
    <source>
        <dbReference type="Proteomes" id="UP000195106"/>
    </source>
</evidence>
<dbReference type="AlphaFoldDB" id="A0A251XRE4"/>
<feature type="domain" description="DUF1206" evidence="2">
    <location>
        <begin position="22"/>
        <end position="53"/>
    </location>
</feature>
<evidence type="ECO:0000256" key="1">
    <source>
        <dbReference type="SAM" id="MobiDB-lite"/>
    </source>
</evidence>
<comment type="caution">
    <text evidence="3">The sequence shown here is derived from an EMBL/GenBank/DDBJ whole genome shotgun (WGS) entry which is preliminary data.</text>
</comment>
<protein>
    <recommendedName>
        <fullName evidence="2">DUF1206 domain-containing protein</fullName>
    </recommendedName>
</protein>